<dbReference type="Pfam" id="PF00672">
    <property type="entry name" value="HAMP"/>
    <property type="match status" value="1"/>
</dbReference>
<keyword evidence="4 7" id="KW-0597">Phosphoprotein</keyword>
<keyword evidence="13" id="KW-1185">Reference proteome</keyword>
<comment type="caution">
    <text evidence="12">The sequence shown here is derived from an EMBL/GenBank/DDBJ whole genome shotgun (WGS) entry which is preliminary data.</text>
</comment>
<dbReference type="CDD" id="cd16922">
    <property type="entry name" value="HATPase_EvgS-ArcB-TorS-like"/>
    <property type="match status" value="1"/>
</dbReference>
<protein>
    <recommendedName>
        <fullName evidence="3">histidine kinase</fullName>
        <ecNumber evidence="3">2.7.13.3</ecNumber>
    </recommendedName>
</protein>
<dbReference type="Pfam" id="PF02518">
    <property type="entry name" value="HATPase_c"/>
    <property type="match status" value="1"/>
</dbReference>
<dbReference type="InterPro" id="IPR003661">
    <property type="entry name" value="HisK_dim/P_dom"/>
</dbReference>
<dbReference type="InterPro" id="IPR001789">
    <property type="entry name" value="Sig_transdc_resp-reg_receiver"/>
</dbReference>
<dbReference type="Gene3D" id="1.10.287.130">
    <property type="match status" value="1"/>
</dbReference>
<dbReference type="Gene3D" id="3.40.50.2300">
    <property type="match status" value="1"/>
</dbReference>
<evidence type="ECO:0000256" key="3">
    <source>
        <dbReference type="ARBA" id="ARBA00012438"/>
    </source>
</evidence>
<dbReference type="Pfam" id="PF00072">
    <property type="entry name" value="Response_reg"/>
    <property type="match status" value="1"/>
</dbReference>
<keyword evidence="8" id="KW-1133">Transmembrane helix</keyword>
<dbReference type="InterPro" id="IPR004358">
    <property type="entry name" value="Sig_transdc_His_kin-like_C"/>
</dbReference>
<dbReference type="SUPFAM" id="SSF55874">
    <property type="entry name" value="ATPase domain of HSP90 chaperone/DNA topoisomerase II/histidine kinase"/>
    <property type="match status" value="1"/>
</dbReference>
<feature type="transmembrane region" description="Helical" evidence="8">
    <location>
        <begin position="178"/>
        <end position="197"/>
    </location>
</feature>
<evidence type="ECO:0000259" key="10">
    <source>
        <dbReference type="PROSITE" id="PS50110"/>
    </source>
</evidence>
<dbReference type="SMART" id="SM00387">
    <property type="entry name" value="HATPase_c"/>
    <property type="match status" value="1"/>
</dbReference>
<dbReference type="Proteomes" id="UP000765845">
    <property type="component" value="Unassembled WGS sequence"/>
</dbReference>
<dbReference type="SMART" id="SM00304">
    <property type="entry name" value="HAMP"/>
    <property type="match status" value="1"/>
</dbReference>
<evidence type="ECO:0000259" key="9">
    <source>
        <dbReference type="PROSITE" id="PS50109"/>
    </source>
</evidence>
<dbReference type="PROSITE" id="PS50110">
    <property type="entry name" value="RESPONSE_REGULATORY"/>
    <property type="match status" value="1"/>
</dbReference>
<dbReference type="Pfam" id="PF00512">
    <property type="entry name" value="HisKA"/>
    <property type="match status" value="1"/>
</dbReference>
<feature type="domain" description="Histidine kinase" evidence="9">
    <location>
        <begin position="273"/>
        <end position="498"/>
    </location>
</feature>
<name>A0ABX1GDP7_9GAMM</name>
<dbReference type="PROSITE" id="PS50109">
    <property type="entry name" value="HIS_KIN"/>
    <property type="match status" value="1"/>
</dbReference>
<evidence type="ECO:0000256" key="1">
    <source>
        <dbReference type="ARBA" id="ARBA00000085"/>
    </source>
</evidence>
<comment type="catalytic activity">
    <reaction evidence="1">
        <text>ATP + protein L-histidine = ADP + protein N-phospho-L-histidine.</text>
        <dbReference type="EC" id="2.7.13.3"/>
    </reaction>
</comment>
<dbReference type="SUPFAM" id="SSF52172">
    <property type="entry name" value="CheY-like"/>
    <property type="match status" value="1"/>
</dbReference>
<sequence>MSFTRRLTTSFVCILCLSLGSVLVQIWGNDTRRRNVWLLQSVINTQAEMNNFSQLLHSTQRKVRVIEALSASGTGAQLSAEERREVEMAITTLTRLQATLNRDLREYMEADSYAVLSAQELFAGWRAYVHGEQEGIVGLAVLYDRLSAQLRENELSLLIRSDEINAKLKEIVSLTNKVALGVFLLALAVTFALGYYITRYTRRSIRQLQKGTAEWGSGNFDYNIADMGSDEFGQLAKSFNDMAANLRTAMSRVREASRRADAANQAKSGFLANMSHELRTPMNAIIGYSEMLLEEIEDDEALPAIELQPDLEKIQLAGKHLLTLINDVLDISKIESGRMAVYWESIDLKTVLNDVEITAAPLMDKNRNRLHCDYQVMHREIRTDVTRLRQILLNLLSNSAKFTREGDVYLKVWEEQLGEQQWLCAEVSDTGIGMDEAQLGRVFDAFVQADLSTTKQYGGSGLGLTISRKFAELLGGGLSAKSEPGKGSSFLLKLPLNGEHHALSAAEDGSGVGDVLVIDDDSSVLDLARRSLQRDGYRVRTAASGAEGLALADEQVPDLIILDVMMPVMDGWQVLHALRSDDKLARVPVLMQSMLNERDLGLLLGANEYLVKPVAREELVTAVRELVPVSAVGNLLLLEQGSALKELIVQLPGAEHWHIYHSADVAQTQIWLAERPWQLIVIGPHEDDTAVGQFLTQLQHSQWRTVPVMLARTEADTSVLESQLSLYLRREKKPKVSQ</sequence>
<dbReference type="CDD" id="cd17574">
    <property type="entry name" value="REC_OmpR"/>
    <property type="match status" value="1"/>
</dbReference>
<keyword evidence="5" id="KW-0808">Transferase</keyword>
<dbReference type="EC" id="2.7.13.3" evidence="3"/>
<evidence type="ECO:0000313" key="13">
    <source>
        <dbReference type="Proteomes" id="UP000765845"/>
    </source>
</evidence>
<evidence type="ECO:0000313" key="12">
    <source>
        <dbReference type="EMBL" id="NKI16612.1"/>
    </source>
</evidence>
<keyword evidence="8" id="KW-0472">Membrane</keyword>
<dbReference type="SMART" id="SM00448">
    <property type="entry name" value="REC"/>
    <property type="match status" value="1"/>
</dbReference>
<feature type="domain" description="HAMP" evidence="11">
    <location>
        <begin position="199"/>
        <end position="251"/>
    </location>
</feature>
<keyword evidence="6" id="KW-0418">Kinase</keyword>
<dbReference type="CDD" id="cd06225">
    <property type="entry name" value="HAMP"/>
    <property type="match status" value="1"/>
</dbReference>
<dbReference type="InterPro" id="IPR011006">
    <property type="entry name" value="CheY-like_superfamily"/>
</dbReference>
<proteinExistence type="predicted"/>
<dbReference type="InterPro" id="IPR036890">
    <property type="entry name" value="HATPase_C_sf"/>
</dbReference>
<reference evidence="12 13" key="1">
    <citation type="submission" date="2020-04" db="EMBL/GenBank/DDBJ databases">
        <authorList>
            <person name="Yoon J."/>
        </authorList>
    </citation>
    <scope>NUCLEOTIDE SEQUENCE [LARGE SCALE GENOMIC DNA]</scope>
    <source>
        <strain evidence="12 13">KMU-166</strain>
    </source>
</reference>
<dbReference type="InterPro" id="IPR003594">
    <property type="entry name" value="HATPase_dom"/>
</dbReference>
<keyword evidence="8" id="KW-0812">Transmembrane</keyword>
<dbReference type="Gene3D" id="3.30.565.10">
    <property type="entry name" value="Histidine kinase-like ATPase, C-terminal domain"/>
    <property type="match status" value="1"/>
</dbReference>
<dbReference type="PANTHER" id="PTHR43047:SF72">
    <property type="entry name" value="OSMOSENSING HISTIDINE PROTEIN KINASE SLN1"/>
    <property type="match status" value="1"/>
</dbReference>
<dbReference type="PANTHER" id="PTHR43047">
    <property type="entry name" value="TWO-COMPONENT HISTIDINE PROTEIN KINASE"/>
    <property type="match status" value="1"/>
</dbReference>
<evidence type="ECO:0000256" key="2">
    <source>
        <dbReference type="ARBA" id="ARBA00004370"/>
    </source>
</evidence>
<accession>A0ABX1GDP7</accession>
<evidence type="ECO:0000256" key="5">
    <source>
        <dbReference type="ARBA" id="ARBA00022679"/>
    </source>
</evidence>
<dbReference type="InterPro" id="IPR003660">
    <property type="entry name" value="HAMP_dom"/>
</dbReference>
<dbReference type="PRINTS" id="PR00344">
    <property type="entry name" value="BCTRLSENSOR"/>
</dbReference>
<gene>
    <name evidence="12" type="ORF">HCU74_04165</name>
</gene>
<dbReference type="SUPFAM" id="SSF158472">
    <property type="entry name" value="HAMP domain-like"/>
    <property type="match status" value="1"/>
</dbReference>
<dbReference type="Gene3D" id="6.10.340.10">
    <property type="match status" value="1"/>
</dbReference>
<dbReference type="InterPro" id="IPR005467">
    <property type="entry name" value="His_kinase_dom"/>
</dbReference>
<dbReference type="EMBL" id="JAAWWK010000002">
    <property type="protein sequence ID" value="NKI16612.1"/>
    <property type="molecule type" value="Genomic_DNA"/>
</dbReference>
<dbReference type="InterPro" id="IPR036097">
    <property type="entry name" value="HisK_dim/P_sf"/>
</dbReference>
<dbReference type="SUPFAM" id="SSF47384">
    <property type="entry name" value="Homodimeric domain of signal transducing histidine kinase"/>
    <property type="match status" value="1"/>
</dbReference>
<evidence type="ECO:0000256" key="6">
    <source>
        <dbReference type="ARBA" id="ARBA00022777"/>
    </source>
</evidence>
<feature type="modified residue" description="4-aspartylphosphate" evidence="7">
    <location>
        <position position="563"/>
    </location>
</feature>
<evidence type="ECO:0000259" key="11">
    <source>
        <dbReference type="PROSITE" id="PS50885"/>
    </source>
</evidence>
<feature type="domain" description="Response regulatory" evidence="10">
    <location>
        <begin position="514"/>
        <end position="627"/>
    </location>
</feature>
<dbReference type="SMART" id="SM00388">
    <property type="entry name" value="HisKA"/>
    <property type="match status" value="1"/>
</dbReference>
<evidence type="ECO:0000256" key="8">
    <source>
        <dbReference type="SAM" id="Phobius"/>
    </source>
</evidence>
<dbReference type="RefSeq" id="WP_168449174.1">
    <property type="nucleotide sequence ID" value="NZ_JAAWWK010000002.1"/>
</dbReference>
<evidence type="ECO:0000256" key="4">
    <source>
        <dbReference type="ARBA" id="ARBA00022553"/>
    </source>
</evidence>
<dbReference type="CDD" id="cd00082">
    <property type="entry name" value="HisKA"/>
    <property type="match status" value="1"/>
</dbReference>
<evidence type="ECO:0000256" key="7">
    <source>
        <dbReference type="PROSITE-ProRule" id="PRU00169"/>
    </source>
</evidence>
<organism evidence="12 13">
    <name type="scientific">Spongiibacter thalassae</name>
    <dbReference type="NCBI Taxonomy" id="2721624"/>
    <lineage>
        <taxon>Bacteria</taxon>
        <taxon>Pseudomonadati</taxon>
        <taxon>Pseudomonadota</taxon>
        <taxon>Gammaproteobacteria</taxon>
        <taxon>Cellvibrionales</taxon>
        <taxon>Spongiibacteraceae</taxon>
        <taxon>Spongiibacter</taxon>
    </lineage>
</organism>
<comment type="subcellular location">
    <subcellularLocation>
        <location evidence="2">Membrane</location>
    </subcellularLocation>
</comment>
<dbReference type="PROSITE" id="PS50885">
    <property type="entry name" value="HAMP"/>
    <property type="match status" value="1"/>
</dbReference>